<dbReference type="Gene3D" id="3.40.190.80">
    <property type="match status" value="1"/>
</dbReference>
<dbReference type="UniPathway" id="UPA00823">
    <property type="reaction ID" value="UER00788"/>
</dbReference>
<dbReference type="InterPro" id="IPR020552">
    <property type="entry name" value="Inositol_monoPase_Li-sen"/>
</dbReference>
<comment type="similarity">
    <text evidence="4 10">Belongs to the inositol monophosphatase superfamily.</text>
</comment>
<evidence type="ECO:0000256" key="6">
    <source>
        <dbReference type="ARBA" id="ARBA00022723"/>
    </source>
</evidence>
<dbReference type="PANTHER" id="PTHR20854:SF4">
    <property type="entry name" value="INOSITOL-1-MONOPHOSPHATASE-RELATED"/>
    <property type="match status" value="1"/>
</dbReference>
<dbReference type="CDD" id="cd01639">
    <property type="entry name" value="IMPase"/>
    <property type="match status" value="1"/>
</dbReference>
<sequence length="282" mass="29557">MTEEVDYAKCLEVALDAAEAAGAEIRDAWHAERDVEYKGAVDLVTATDKKCEDIIFAKLAAAFPSHVLVGEESVAASDGVIPPMTDKPTWYVDPLDGTTNFVHGWPFSCVSIGLTVGKTPALGVVLNPILRETFTAIKGEGARLNGDPISCSKVSDIGRALIGTEIGVGRDEATVSAIMGRVRRCVEVSRSVRCSGSCAMNMVSVAMGRLDAFYEIGFGGPWDCVGAAVIVTEAGGVVLDPSGGEFVCDARRVLCGNASIGPALVDALRGIEDGPLEPRAPR</sequence>
<dbReference type="Gene3D" id="3.30.540.10">
    <property type="entry name" value="Fructose-1,6-Bisphosphatase, subunit A, domain 1"/>
    <property type="match status" value="1"/>
</dbReference>
<proteinExistence type="inferred from homology"/>
<dbReference type="EC" id="3.1.3.25" evidence="10"/>
<dbReference type="PROSITE" id="PS00629">
    <property type="entry name" value="IMP_1"/>
    <property type="match status" value="1"/>
</dbReference>
<evidence type="ECO:0000256" key="8">
    <source>
        <dbReference type="ARBA" id="ARBA00022842"/>
    </source>
</evidence>
<dbReference type="KEGG" id="mpp:MICPUCDRAFT_15690"/>
<dbReference type="GO" id="GO:0046854">
    <property type="term" value="P:phosphatidylinositol phosphate biosynthetic process"/>
    <property type="evidence" value="ECO:0007669"/>
    <property type="project" value="InterPro"/>
</dbReference>
<comment type="pathway">
    <text evidence="3 10">Polyol metabolism; myo-inositol biosynthesis; myo-inositol from D-glucose 6-phosphate: step 2/2.</text>
</comment>
<dbReference type="Proteomes" id="UP000001876">
    <property type="component" value="Unassembled WGS sequence"/>
</dbReference>
<protein>
    <recommendedName>
        <fullName evidence="10">Inositol-1-monophosphatase</fullName>
        <ecNumber evidence="10">3.1.3.25</ecNumber>
    </recommendedName>
</protein>
<evidence type="ECO:0000256" key="3">
    <source>
        <dbReference type="ARBA" id="ARBA00005152"/>
    </source>
</evidence>
<gene>
    <name evidence="11" type="ORF">MICPUCDRAFT_15690</name>
</gene>
<accession>C1MM38</accession>
<dbReference type="SUPFAM" id="SSF56655">
    <property type="entry name" value="Carbohydrate phosphatase"/>
    <property type="match status" value="1"/>
</dbReference>
<dbReference type="eggNOG" id="KOG2951">
    <property type="taxonomic scope" value="Eukaryota"/>
</dbReference>
<evidence type="ECO:0000256" key="2">
    <source>
        <dbReference type="ARBA" id="ARBA00001946"/>
    </source>
</evidence>
<dbReference type="EMBL" id="GG663737">
    <property type="protein sequence ID" value="EEH58974.1"/>
    <property type="molecule type" value="Genomic_DNA"/>
</dbReference>
<evidence type="ECO:0000313" key="12">
    <source>
        <dbReference type="Proteomes" id="UP000001876"/>
    </source>
</evidence>
<feature type="binding site" evidence="9">
    <location>
        <position position="96"/>
    </location>
    <ligand>
        <name>Mg(2+)</name>
        <dbReference type="ChEBI" id="CHEBI:18420"/>
        <label>1</label>
        <note>catalytic</note>
    </ligand>
</feature>
<dbReference type="GeneID" id="9682309"/>
<keyword evidence="5" id="KW-0452">Lithium</keyword>
<dbReference type="InterPro" id="IPR020583">
    <property type="entry name" value="Inositol_monoP_metal-BS"/>
</dbReference>
<keyword evidence="8 9" id="KW-0460">Magnesium</keyword>
<feature type="binding site" evidence="9">
    <location>
        <position position="95"/>
    </location>
    <ligand>
        <name>Mg(2+)</name>
        <dbReference type="ChEBI" id="CHEBI:18420"/>
        <label>1</label>
        <note>catalytic</note>
    </ligand>
</feature>
<name>C1MM38_MICPC</name>
<evidence type="ECO:0000256" key="7">
    <source>
        <dbReference type="ARBA" id="ARBA00022801"/>
    </source>
</evidence>
<dbReference type="GO" id="GO:0046872">
    <property type="term" value="F:metal ion binding"/>
    <property type="evidence" value="ECO:0007669"/>
    <property type="project" value="UniProtKB-KW"/>
</dbReference>
<dbReference type="PRINTS" id="PR00377">
    <property type="entry name" value="IMPHPHTASES"/>
</dbReference>
<keyword evidence="7 10" id="KW-0378">Hydrolase</keyword>
<dbReference type="OrthoDB" id="10254945at2759"/>
<dbReference type="PANTHER" id="PTHR20854">
    <property type="entry name" value="INOSITOL MONOPHOSPHATASE"/>
    <property type="match status" value="1"/>
</dbReference>
<feature type="binding site" evidence="9">
    <location>
        <position position="71"/>
    </location>
    <ligand>
        <name>Mg(2+)</name>
        <dbReference type="ChEBI" id="CHEBI:18420"/>
        <label>1</label>
        <note>catalytic</note>
    </ligand>
</feature>
<dbReference type="Pfam" id="PF00459">
    <property type="entry name" value="Inositol_P"/>
    <property type="match status" value="1"/>
</dbReference>
<reference evidence="11 12" key="1">
    <citation type="journal article" date="2009" name="Science">
        <title>Green evolution and dynamic adaptations revealed by genomes of the marine picoeukaryotes Micromonas.</title>
        <authorList>
            <person name="Worden A.Z."/>
            <person name="Lee J.H."/>
            <person name="Mock T."/>
            <person name="Rouze P."/>
            <person name="Simmons M.P."/>
            <person name="Aerts A.L."/>
            <person name="Allen A.E."/>
            <person name="Cuvelier M.L."/>
            <person name="Derelle E."/>
            <person name="Everett M.V."/>
            <person name="Foulon E."/>
            <person name="Grimwood J."/>
            <person name="Gundlach H."/>
            <person name="Henrissat B."/>
            <person name="Napoli C."/>
            <person name="McDonald S.M."/>
            <person name="Parker M.S."/>
            <person name="Rombauts S."/>
            <person name="Salamov A."/>
            <person name="Von Dassow P."/>
            <person name="Badger J.H."/>
            <person name="Coutinho P.M."/>
            <person name="Demir E."/>
            <person name="Dubchak I."/>
            <person name="Gentemann C."/>
            <person name="Eikrem W."/>
            <person name="Gready J.E."/>
            <person name="John U."/>
            <person name="Lanier W."/>
            <person name="Lindquist E.A."/>
            <person name="Lucas S."/>
            <person name="Mayer K.F."/>
            <person name="Moreau H."/>
            <person name="Not F."/>
            <person name="Otillar R."/>
            <person name="Panaud O."/>
            <person name="Pangilinan J."/>
            <person name="Paulsen I."/>
            <person name="Piegu B."/>
            <person name="Poliakov A."/>
            <person name="Robbens S."/>
            <person name="Schmutz J."/>
            <person name="Toulza E."/>
            <person name="Wyss T."/>
            <person name="Zelensky A."/>
            <person name="Zhou K."/>
            <person name="Armbrust E.V."/>
            <person name="Bhattacharya D."/>
            <person name="Goodenough U.W."/>
            <person name="Van de Peer Y."/>
            <person name="Grigoriev I.V."/>
        </authorList>
    </citation>
    <scope>NUCLEOTIDE SEQUENCE [LARGE SCALE GENOMIC DNA]</scope>
    <source>
        <strain evidence="11 12">CCMP1545</strain>
    </source>
</reference>
<keyword evidence="12" id="KW-1185">Reference proteome</keyword>
<evidence type="ECO:0000256" key="10">
    <source>
        <dbReference type="RuleBase" id="RU364068"/>
    </source>
</evidence>
<dbReference type="InterPro" id="IPR000760">
    <property type="entry name" value="Inositol_monophosphatase-like"/>
</dbReference>
<dbReference type="RefSeq" id="XP_003057329.1">
    <property type="nucleotide sequence ID" value="XM_003057283.1"/>
</dbReference>
<dbReference type="GO" id="GO:0006021">
    <property type="term" value="P:inositol biosynthetic process"/>
    <property type="evidence" value="ECO:0007669"/>
    <property type="project" value="UniProtKB-UniPathway"/>
</dbReference>
<dbReference type="InterPro" id="IPR033942">
    <property type="entry name" value="IMPase"/>
</dbReference>
<organism evidence="12">
    <name type="scientific">Micromonas pusilla (strain CCMP1545)</name>
    <name type="common">Picoplanktonic green alga</name>
    <dbReference type="NCBI Taxonomy" id="564608"/>
    <lineage>
        <taxon>Eukaryota</taxon>
        <taxon>Viridiplantae</taxon>
        <taxon>Chlorophyta</taxon>
        <taxon>Mamiellophyceae</taxon>
        <taxon>Mamiellales</taxon>
        <taxon>Mamiellaceae</taxon>
        <taxon>Micromonas</taxon>
    </lineage>
</organism>
<dbReference type="GO" id="GO:0007165">
    <property type="term" value="P:signal transduction"/>
    <property type="evidence" value="ECO:0007669"/>
    <property type="project" value="TreeGrafter"/>
</dbReference>
<dbReference type="PRINTS" id="PR00378">
    <property type="entry name" value="LIIMPHPHTASE"/>
</dbReference>
<keyword evidence="6 9" id="KW-0479">Metal-binding</keyword>
<feature type="binding site" evidence="9">
    <location>
        <position position="223"/>
    </location>
    <ligand>
        <name>Mg(2+)</name>
        <dbReference type="ChEBI" id="CHEBI:18420"/>
        <label>1</label>
        <note>catalytic</note>
    </ligand>
</feature>
<evidence type="ECO:0000256" key="9">
    <source>
        <dbReference type="PIRSR" id="PIRSR600760-2"/>
    </source>
</evidence>
<feature type="binding site" evidence="9">
    <location>
        <position position="93"/>
    </location>
    <ligand>
        <name>Mg(2+)</name>
        <dbReference type="ChEBI" id="CHEBI:18420"/>
        <label>2</label>
    </ligand>
</feature>
<evidence type="ECO:0000256" key="4">
    <source>
        <dbReference type="ARBA" id="ARBA00009759"/>
    </source>
</evidence>
<dbReference type="FunFam" id="3.30.540.10:FF:000004">
    <property type="entry name" value="Inositol-1-monophosphatase"/>
    <property type="match status" value="1"/>
</dbReference>
<dbReference type="AlphaFoldDB" id="C1MM38"/>
<evidence type="ECO:0000256" key="5">
    <source>
        <dbReference type="ARBA" id="ARBA00022671"/>
    </source>
</evidence>
<dbReference type="GO" id="GO:0008934">
    <property type="term" value="F:inositol monophosphate 1-phosphatase activity"/>
    <property type="evidence" value="ECO:0007669"/>
    <property type="project" value="InterPro"/>
</dbReference>
<comment type="catalytic activity">
    <reaction evidence="1 10">
        <text>a myo-inositol phosphate + H2O = myo-inositol + phosphate</text>
        <dbReference type="Rhea" id="RHEA:24056"/>
        <dbReference type="ChEBI" id="CHEBI:15377"/>
        <dbReference type="ChEBI" id="CHEBI:17268"/>
        <dbReference type="ChEBI" id="CHEBI:43474"/>
        <dbReference type="ChEBI" id="CHEBI:84139"/>
        <dbReference type="EC" id="3.1.3.25"/>
    </reaction>
</comment>
<dbReference type="FunFam" id="3.40.190.80:FF:000002">
    <property type="entry name" value="Inositol-1-monophosphatase"/>
    <property type="match status" value="1"/>
</dbReference>
<evidence type="ECO:0000313" key="11">
    <source>
        <dbReference type="EMBL" id="EEH58974.1"/>
    </source>
</evidence>
<dbReference type="STRING" id="564608.C1MM38"/>
<evidence type="ECO:0000256" key="1">
    <source>
        <dbReference type="ARBA" id="ARBA00001033"/>
    </source>
</evidence>
<dbReference type="OMA" id="ERGLHPW"/>
<comment type="cofactor">
    <cofactor evidence="2 9 10">
        <name>Mg(2+)</name>
        <dbReference type="ChEBI" id="CHEBI:18420"/>
    </cofactor>
</comment>